<evidence type="ECO:0000256" key="2">
    <source>
        <dbReference type="ARBA" id="ARBA00005049"/>
    </source>
</evidence>
<evidence type="ECO:0000256" key="8">
    <source>
        <dbReference type="ARBA" id="ARBA00022679"/>
    </source>
</evidence>
<comment type="caution">
    <text evidence="12">The sequence shown here is derived from an EMBL/GenBank/DDBJ whole genome shotgun (WGS) entry which is preliminary data.</text>
</comment>
<evidence type="ECO:0000256" key="9">
    <source>
        <dbReference type="ARBA" id="ARBA00030686"/>
    </source>
</evidence>
<dbReference type="InterPro" id="IPR036087">
    <property type="entry name" value="Nict_dMeBzImd_PRibTrfase_sf"/>
</dbReference>
<evidence type="ECO:0000256" key="6">
    <source>
        <dbReference type="ARBA" id="ARBA00022573"/>
    </source>
</evidence>
<reference evidence="13" key="1">
    <citation type="journal article" date="2019" name="Int. J. Syst. Evol. Microbiol.">
        <title>The Global Catalogue of Microorganisms (GCM) 10K type strain sequencing project: providing services to taxonomists for standard genome sequencing and annotation.</title>
        <authorList>
            <consortium name="The Broad Institute Genomics Platform"/>
            <consortium name="The Broad Institute Genome Sequencing Center for Infectious Disease"/>
            <person name="Wu L."/>
            <person name="Ma J."/>
        </authorList>
    </citation>
    <scope>NUCLEOTIDE SEQUENCE [LARGE SCALE GENOMIC DNA]</scope>
    <source>
        <strain evidence="13">KCTC 33676</strain>
    </source>
</reference>
<dbReference type="InterPro" id="IPR017846">
    <property type="entry name" value="Nict_dMeBzImd_PRibTrfase_bact"/>
</dbReference>
<dbReference type="NCBIfam" id="TIGR03160">
    <property type="entry name" value="cobT_DBIPRT"/>
    <property type="match status" value="1"/>
</dbReference>
<dbReference type="InterPro" id="IPR023195">
    <property type="entry name" value="Nict_dMeBzImd_PRibTrfase_N"/>
</dbReference>
<evidence type="ECO:0000256" key="11">
    <source>
        <dbReference type="HAMAP-Rule" id="MF_00230"/>
    </source>
</evidence>
<dbReference type="EMBL" id="JBHUMM010000001">
    <property type="protein sequence ID" value="MFD2670298.1"/>
    <property type="molecule type" value="Genomic_DNA"/>
</dbReference>
<evidence type="ECO:0000256" key="7">
    <source>
        <dbReference type="ARBA" id="ARBA00022676"/>
    </source>
</evidence>
<protein>
    <recommendedName>
        <fullName evidence="5 11">Nicotinate-nucleotide--dimethylbenzimidazole phosphoribosyltransferase</fullName>
        <shortName evidence="11">NN:DBI PRT</shortName>
        <ecNumber evidence="4 11">2.4.2.21</ecNumber>
    </recommendedName>
    <alternativeName>
        <fullName evidence="9 11">N(1)-alpha-phosphoribosyltransferase</fullName>
    </alternativeName>
</protein>
<evidence type="ECO:0000256" key="4">
    <source>
        <dbReference type="ARBA" id="ARBA00011991"/>
    </source>
</evidence>
<dbReference type="SUPFAM" id="SSF52733">
    <property type="entry name" value="Nicotinate mononucleotide:5,6-dimethylbenzimidazole phosphoribosyltransferase (CobT)"/>
    <property type="match status" value="1"/>
</dbReference>
<dbReference type="GO" id="GO:0008939">
    <property type="term" value="F:nicotinate-nucleotide-dimethylbenzimidazole phosphoribosyltransferase activity"/>
    <property type="evidence" value="ECO:0007669"/>
    <property type="project" value="UniProtKB-EC"/>
</dbReference>
<sequence length="354" mass="37947">MSVDVKQWITAIAPLDEKAMEIAALHVDQLTKPQGSLGKLEQLAIQLAGMTGELHPDLSTRAVMIFAADHGVCEEGVSAYPQDVTAQMVMNFLNGGAAINVLSRQNQAEIICVDIGIKSELQHTQLYTRKIRKGTRNLAKEPAMTREEAEKAVLTGIEIANEHAKRGIRMFATGEMGIGNTTASAALFSAFSGLDPVRTTGRGTGVDNGGVRRKQEVIRSAIHLHEPNPADVWDVLHKLGGLEIAGLTGLMLGAAANRCPVVIDGFISSVAAYVAIQLTPAVKPYLIASHLSAETGHRLLLEEMGLSPMLHLDMRLGEGTGAVLCFPLVDAACRLMKEMATFERAGVSREEAPR</sequence>
<evidence type="ECO:0000313" key="12">
    <source>
        <dbReference type="EMBL" id="MFD2670298.1"/>
    </source>
</evidence>
<comment type="pathway">
    <text evidence="2 11">Nucleoside biosynthesis; alpha-ribazole biosynthesis; alpha-ribazole from 5,6-dimethylbenzimidazole: step 1/2.</text>
</comment>
<dbReference type="Pfam" id="PF02277">
    <property type="entry name" value="DBI_PRT"/>
    <property type="match status" value="1"/>
</dbReference>
<comment type="catalytic activity">
    <reaction evidence="10 11">
        <text>5,6-dimethylbenzimidazole + nicotinate beta-D-ribonucleotide = alpha-ribazole 5'-phosphate + nicotinate + H(+)</text>
        <dbReference type="Rhea" id="RHEA:11196"/>
        <dbReference type="ChEBI" id="CHEBI:15378"/>
        <dbReference type="ChEBI" id="CHEBI:15890"/>
        <dbReference type="ChEBI" id="CHEBI:32544"/>
        <dbReference type="ChEBI" id="CHEBI:57502"/>
        <dbReference type="ChEBI" id="CHEBI:57918"/>
        <dbReference type="EC" id="2.4.2.21"/>
    </reaction>
</comment>
<accession>A0ABW5R5K6</accession>
<dbReference type="PANTHER" id="PTHR43463:SF1">
    <property type="entry name" value="NICOTINATE-NUCLEOTIDE--DIMETHYLBENZIMIDAZOLE PHOSPHORIBOSYLTRANSFERASE"/>
    <property type="match status" value="1"/>
</dbReference>
<dbReference type="EC" id="2.4.2.21" evidence="4 11"/>
<gene>
    <name evidence="11 12" type="primary">cobT</name>
    <name evidence="12" type="ORF">ACFSUC_01595</name>
</gene>
<feature type="active site" description="Proton acceptor" evidence="11">
    <location>
        <position position="318"/>
    </location>
</feature>
<organism evidence="12 13">
    <name type="scientific">Marinicrinis sediminis</name>
    <dbReference type="NCBI Taxonomy" id="1652465"/>
    <lineage>
        <taxon>Bacteria</taxon>
        <taxon>Bacillati</taxon>
        <taxon>Bacillota</taxon>
        <taxon>Bacilli</taxon>
        <taxon>Bacillales</taxon>
        <taxon>Paenibacillaceae</taxon>
    </lineage>
</organism>
<evidence type="ECO:0000256" key="10">
    <source>
        <dbReference type="ARBA" id="ARBA00047340"/>
    </source>
</evidence>
<evidence type="ECO:0000256" key="1">
    <source>
        <dbReference type="ARBA" id="ARBA00002197"/>
    </source>
</evidence>
<dbReference type="HAMAP" id="MF_00230">
    <property type="entry name" value="CobT"/>
    <property type="match status" value="1"/>
</dbReference>
<dbReference type="Proteomes" id="UP001597497">
    <property type="component" value="Unassembled WGS sequence"/>
</dbReference>
<comment type="function">
    <text evidence="1 11">Catalyzes the synthesis of alpha-ribazole-5'-phosphate from nicotinate mononucleotide (NAMN) and 5,6-dimethylbenzimidazole (DMB).</text>
</comment>
<proteinExistence type="inferred from homology"/>
<evidence type="ECO:0000313" key="13">
    <source>
        <dbReference type="Proteomes" id="UP001597497"/>
    </source>
</evidence>
<keyword evidence="8 11" id="KW-0808">Transferase</keyword>
<dbReference type="CDD" id="cd02439">
    <property type="entry name" value="DMB-PRT_CobT"/>
    <property type="match status" value="1"/>
</dbReference>
<dbReference type="PANTHER" id="PTHR43463">
    <property type="entry name" value="NICOTINATE-NUCLEOTIDE--DIMETHYLBENZIMIDAZOLE PHOSPHORIBOSYLTRANSFERASE"/>
    <property type="match status" value="1"/>
</dbReference>
<dbReference type="Gene3D" id="3.40.50.10210">
    <property type="match status" value="1"/>
</dbReference>
<keyword evidence="7 11" id="KW-0328">Glycosyltransferase</keyword>
<dbReference type="RefSeq" id="WP_379927657.1">
    <property type="nucleotide sequence ID" value="NZ_JBHUMM010000001.1"/>
</dbReference>
<name>A0ABW5R5K6_9BACL</name>
<keyword evidence="6 11" id="KW-0169">Cobalamin biosynthesis</keyword>
<dbReference type="InterPro" id="IPR003200">
    <property type="entry name" value="Nict_dMeBzImd_PRibTrfase"/>
</dbReference>
<comment type="similarity">
    <text evidence="3 11">Belongs to the CobT family.</text>
</comment>
<dbReference type="Gene3D" id="1.10.1610.10">
    <property type="match status" value="1"/>
</dbReference>
<keyword evidence="13" id="KW-1185">Reference proteome</keyword>
<dbReference type="NCBIfam" id="NF000996">
    <property type="entry name" value="PRK00105.1"/>
    <property type="match status" value="1"/>
</dbReference>
<evidence type="ECO:0000256" key="3">
    <source>
        <dbReference type="ARBA" id="ARBA00007110"/>
    </source>
</evidence>
<evidence type="ECO:0000256" key="5">
    <source>
        <dbReference type="ARBA" id="ARBA00015486"/>
    </source>
</evidence>